<evidence type="ECO:0000313" key="2">
    <source>
        <dbReference type="EMBL" id="KZR99161.1"/>
    </source>
</evidence>
<protein>
    <recommendedName>
        <fullName evidence="1">DUF5641 domain-containing protein</fullName>
    </recommendedName>
</protein>
<keyword evidence="3" id="KW-1185">Reference proteome</keyword>
<dbReference type="AlphaFoldDB" id="A0A164GNK8"/>
<evidence type="ECO:0000259" key="1">
    <source>
        <dbReference type="Pfam" id="PF18701"/>
    </source>
</evidence>
<feature type="domain" description="DUF5641" evidence="1">
    <location>
        <begin position="45"/>
        <end position="123"/>
    </location>
</feature>
<name>A0A164GNK8_9CRUS</name>
<reference evidence="2 3" key="1">
    <citation type="submission" date="2016-03" db="EMBL/GenBank/DDBJ databases">
        <title>EvidentialGene: Evidence-directed Construction of Genes on Genomes.</title>
        <authorList>
            <person name="Gilbert D.G."/>
            <person name="Choi J.-H."/>
            <person name="Mockaitis K."/>
            <person name="Colbourne J."/>
            <person name="Pfrender M."/>
        </authorList>
    </citation>
    <scope>NUCLEOTIDE SEQUENCE [LARGE SCALE GENOMIC DNA]</scope>
    <source>
        <strain evidence="2 3">Xinb3</strain>
        <tissue evidence="2">Complete organism</tissue>
    </source>
</reference>
<accession>A0A164GNK8</accession>
<dbReference type="STRING" id="35525.A0A164GNK8"/>
<dbReference type="EMBL" id="LRGB01014537">
    <property type="protein sequence ID" value="KZR99161.1"/>
    <property type="molecule type" value="Genomic_DNA"/>
</dbReference>
<evidence type="ECO:0000313" key="3">
    <source>
        <dbReference type="Proteomes" id="UP000076858"/>
    </source>
</evidence>
<feature type="non-terminal residue" evidence="2">
    <location>
        <position position="172"/>
    </location>
</feature>
<dbReference type="Pfam" id="PF18701">
    <property type="entry name" value="DUF5641"/>
    <property type="match status" value="1"/>
</dbReference>
<sequence>ARPLTHVSFDPHDPQPLTPNHFLTGRANPGFHADNADEFGGLTKKRWLESQALITHFWNRWLKEYVPDLIERRKWLRPRRNLAVDDIVLVVMPNMKQGEWPIGRIIRVIPGQDGVVRSAEVKVIRVSPGRKGCKDPSRLRTKTSIFVRSAHKLCLLEADGEEDVSSAGNRAG</sequence>
<gene>
    <name evidence="2" type="ORF">APZ42_005082</name>
</gene>
<dbReference type="PANTHER" id="PTHR47331:SF1">
    <property type="entry name" value="GAG-LIKE PROTEIN"/>
    <property type="match status" value="1"/>
</dbReference>
<feature type="non-terminal residue" evidence="2">
    <location>
        <position position="1"/>
    </location>
</feature>
<dbReference type="PANTHER" id="PTHR47331">
    <property type="entry name" value="PHD-TYPE DOMAIN-CONTAINING PROTEIN"/>
    <property type="match status" value="1"/>
</dbReference>
<organism evidence="2 3">
    <name type="scientific">Daphnia magna</name>
    <dbReference type="NCBI Taxonomy" id="35525"/>
    <lineage>
        <taxon>Eukaryota</taxon>
        <taxon>Metazoa</taxon>
        <taxon>Ecdysozoa</taxon>
        <taxon>Arthropoda</taxon>
        <taxon>Crustacea</taxon>
        <taxon>Branchiopoda</taxon>
        <taxon>Diplostraca</taxon>
        <taxon>Cladocera</taxon>
        <taxon>Anomopoda</taxon>
        <taxon>Daphniidae</taxon>
        <taxon>Daphnia</taxon>
    </lineage>
</organism>
<proteinExistence type="predicted"/>
<dbReference type="OrthoDB" id="6371791at2759"/>
<comment type="caution">
    <text evidence="2">The sequence shown here is derived from an EMBL/GenBank/DDBJ whole genome shotgun (WGS) entry which is preliminary data.</text>
</comment>
<dbReference type="Proteomes" id="UP000076858">
    <property type="component" value="Unassembled WGS sequence"/>
</dbReference>
<dbReference type="InterPro" id="IPR040676">
    <property type="entry name" value="DUF5641"/>
</dbReference>